<organism evidence="2 3">
    <name type="scientific">Stenotrophomonas muris</name>
    <dbReference type="NCBI Taxonomy" id="2963283"/>
    <lineage>
        <taxon>Bacteria</taxon>
        <taxon>Pseudomonadati</taxon>
        <taxon>Pseudomonadota</taxon>
        <taxon>Gammaproteobacteria</taxon>
        <taxon>Lysobacterales</taxon>
        <taxon>Lysobacteraceae</taxon>
        <taxon>Stenotrophomonas</taxon>
    </lineage>
</organism>
<protein>
    <recommendedName>
        <fullName evidence="1">DUF6984 domain-containing protein</fullName>
    </recommendedName>
</protein>
<proteinExistence type="predicted"/>
<comment type="caution">
    <text evidence="2">The sequence shown here is derived from an EMBL/GenBank/DDBJ whole genome shotgun (WGS) entry which is preliminary data.</text>
</comment>
<dbReference type="EMBL" id="JAXUAC010000046">
    <property type="protein sequence ID" value="MDZ7513943.1"/>
    <property type="molecule type" value="Genomic_DNA"/>
</dbReference>
<accession>A0ABU5MMH1</accession>
<keyword evidence="3" id="KW-1185">Reference proteome</keyword>
<dbReference type="InterPro" id="IPR054253">
    <property type="entry name" value="DUF6984"/>
</dbReference>
<dbReference type="RefSeq" id="WP_049439430.1">
    <property type="nucleotide sequence ID" value="NZ_CP196978.1"/>
</dbReference>
<dbReference type="Proteomes" id="UP001290894">
    <property type="component" value="Unassembled WGS sequence"/>
</dbReference>
<dbReference type="Pfam" id="PF22480">
    <property type="entry name" value="DUF6984"/>
    <property type="match status" value="1"/>
</dbReference>
<evidence type="ECO:0000313" key="3">
    <source>
        <dbReference type="Proteomes" id="UP001290894"/>
    </source>
</evidence>
<evidence type="ECO:0000259" key="1">
    <source>
        <dbReference type="Pfam" id="PF22480"/>
    </source>
</evidence>
<evidence type="ECO:0000313" key="2">
    <source>
        <dbReference type="EMBL" id="MDZ7513943.1"/>
    </source>
</evidence>
<reference evidence="2 3" key="1">
    <citation type="submission" date="2023-12" db="EMBL/GenBank/DDBJ databases">
        <title>'Antibacterial potential of Stenotrophomonas maltophilia cystic fibrosis isolates' (manuscript under preparation).</title>
        <authorList>
            <person name="Crisan C.V."/>
            <person name="Pettis M."/>
            <person name="Goldberg J.B."/>
        </authorList>
    </citation>
    <scope>NUCLEOTIDE SEQUENCE [LARGE SCALE GENOMIC DNA]</scope>
    <source>
        <strain evidence="2 3">CCV155</strain>
    </source>
</reference>
<gene>
    <name evidence="2" type="ORF">U5F72_19185</name>
</gene>
<name>A0ABU5MMH1_9GAMM</name>
<feature type="domain" description="DUF6984" evidence="1">
    <location>
        <begin position="3"/>
        <end position="102"/>
    </location>
</feature>
<sequence length="111" mass="12154">MYRHLSESEKSLVKLMLQGVDFPGITADSLAAIEVEEMDDGGMGSLLFKSSKLDRLLGKELASKTFVDTDGVEVIVTLSLDNYGDLFELDVWKVDFSPVISLRPRRASAAG</sequence>